<dbReference type="GO" id="GO:0042555">
    <property type="term" value="C:MCM complex"/>
    <property type="evidence" value="ECO:0007669"/>
    <property type="project" value="TreeGrafter"/>
</dbReference>
<dbReference type="GO" id="GO:0017116">
    <property type="term" value="F:single-stranded DNA helicase activity"/>
    <property type="evidence" value="ECO:0007669"/>
    <property type="project" value="TreeGrafter"/>
</dbReference>
<dbReference type="Pfam" id="PF00493">
    <property type="entry name" value="MCM"/>
    <property type="match status" value="1"/>
</dbReference>
<dbReference type="PATRIC" id="fig|1550241.5.peg.1608"/>
<dbReference type="InterPro" id="IPR018525">
    <property type="entry name" value="MCM_CS"/>
</dbReference>
<evidence type="ECO:0000313" key="11">
    <source>
        <dbReference type="EMBL" id="AKG39152.1"/>
    </source>
</evidence>
<keyword evidence="8 9" id="KW-0238">DNA-binding</keyword>
<dbReference type="PANTHER" id="PTHR11630">
    <property type="entry name" value="DNA REPLICATION LICENSING FACTOR MCM FAMILY MEMBER"/>
    <property type="match status" value="1"/>
</dbReference>
<dbReference type="FunFam" id="3.40.50.300:FF:000826">
    <property type="entry name" value="Replicative DNA helicase Mcm"/>
    <property type="match status" value="1"/>
</dbReference>
<dbReference type="Pfam" id="PF17207">
    <property type="entry name" value="MCM_OB"/>
    <property type="match status" value="1"/>
</dbReference>
<dbReference type="InterPro" id="IPR012340">
    <property type="entry name" value="NA-bd_OB-fold"/>
</dbReference>
<dbReference type="Pfam" id="PF17855">
    <property type="entry name" value="MCM_lid"/>
    <property type="match status" value="1"/>
</dbReference>
<evidence type="ECO:0000256" key="6">
    <source>
        <dbReference type="ARBA" id="ARBA00022806"/>
    </source>
</evidence>
<evidence type="ECO:0000259" key="10">
    <source>
        <dbReference type="PROSITE" id="PS50051"/>
    </source>
</evidence>
<dbReference type="InterPro" id="IPR027417">
    <property type="entry name" value="P-loop_NTPase"/>
</dbReference>
<evidence type="ECO:0000256" key="1">
    <source>
        <dbReference type="ARBA" id="ARBA00008010"/>
    </source>
</evidence>
<evidence type="ECO:0000256" key="8">
    <source>
        <dbReference type="ARBA" id="ARBA00023125"/>
    </source>
</evidence>
<proteinExistence type="inferred from homology"/>
<dbReference type="EC" id="3.6.4.12" evidence="2"/>
<dbReference type="GO" id="GO:0006260">
    <property type="term" value="P:DNA replication"/>
    <property type="evidence" value="ECO:0007669"/>
    <property type="project" value="UniProtKB-KW"/>
</dbReference>
<dbReference type="HOGENOM" id="CLU_000995_6_0_2"/>
<comment type="similarity">
    <text evidence="1 9">Belongs to the MCM family.</text>
</comment>
<dbReference type="InterPro" id="IPR041562">
    <property type="entry name" value="MCM_lid"/>
</dbReference>
<evidence type="ECO:0000256" key="7">
    <source>
        <dbReference type="ARBA" id="ARBA00022840"/>
    </source>
</evidence>
<feature type="domain" description="MCM C-terminal AAA(+) ATPase" evidence="10">
    <location>
        <begin position="294"/>
        <end position="500"/>
    </location>
</feature>
<dbReference type="PANTHER" id="PTHR11630:SF66">
    <property type="entry name" value="DNA REPLICATION LICENSING FACTOR MCM4"/>
    <property type="match status" value="1"/>
</dbReference>
<dbReference type="EMBL" id="CP009961">
    <property type="protein sequence ID" value="AKG39152.1"/>
    <property type="molecule type" value="Genomic_DNA"/>
</dbReference>
<dbReference type="NCBIfam" id="NF040949">
    <property type="entry name" value="minchrom_main_MCM"/>
    <property type="match status" value="1"/>
</dbReference>
<gene>
    <name evidence="11" type="ORF">MA03_07765</name>
</gene>
<dbReference type="InterPro" id="IPR033762">
    <property type="entry name" value="MCM_OB"/>
</dbReference>
<evidence type="ECO:0000313" key="12">
    <source>
        <dbReference type="Proteomes" id="UP000067434"/>
    </source>
</evidence>
<dbReference type="InterPro" id="IPR027925">
    <property type="entry name" value="MCM_N"/>
</dbReference>
<dbReference type="Pfam" id="PF14551">
    <property type="entry name" value="MCM_N"/>
    <property type="match status" value="1"/>
</dbReference>
<evidence type="ECO:0000256" key="3">
    <source>
        <dbReference type="ARBA" id="ARBA00022705"/>
    </source>
</evidence>
<keyword evidence="3" id="KW-0235">DNA replication</keyword>
<dbReference type="InterPro" id="IPR001208">
    <property type="entry name" value="MCM_dom"/>
</dbReference>
<accession>A0A0F7FIC5</accession>
<dbReference type="STRING" id="1550241.MA03_07765"/>
<dbReference type="Gene3D" id="1.10.10.10">
    <property type="entry name" value="Winged helix-like DNA-binding domain superfamily/Winged helix DNA-binding domain"/>
    <property type="match status" value="1"/>
</dbReference>
<dbReference type="OrthoDB" id="6747at2157"/>
<dbReference type="GeneID" id="25402118"/>
<dbReference type="Gene3D" id="2.20.28.10">
    <property type="match status" value="1"/>
</dbReference>
<dbReference type="GO" id="GO:0003697">
    <property type="term" value="F:single-stranded DNA binding"/>
    <property type="evidence" value="ECO:0007669"/>
    <property type="project" value="TreeGrafter"/>
</dbReference>
<dbReference type="PROSITE" id="PS50051">
    <property type="entry name" value="MCM_2"/>
    <property type="match status" value="1"/>
</dbReference>
<name>A0A0F7FIC5_9CREN</name>
<keyword evidence="6" id="KW-0347">Helicase</keyword>
<evidence type="ECO:0000256" key="4">
    <source>
        <dbReference type="ARBA" id="ARBA00022741"/>
    </source>
</evidence>
<dbReference type="Gene3D" id="2.40.50.140">
    <property type="entry name" value="Nucleic acid-binding proteins"/>
    <property type="match status" value="1"/>
</dbReference>
<dbReference type="KEGG" id="thf:MA03_07765"/>
<evidence type="ECO:0000256" key="5">
    <source>
        <dbReference type="ARBA" id="ARBA00022801"/>
    </source>
</evidence>
<dbReference type="SUPFAM" id="SSF50249">
    <property type="entry name" value="Nucleic acid-binding proteins"/>
    <property type="match status" value="1"/>
</dbReference>
<dbReference type="Gene3D" id="3.40.50.300">
    <property type="entry name" value="P-loop containing nucleotide triphosphate hydrolases"/>
    <property type="match status" value="1"/>
</dbReference>
<keyword evidence="4 9" id="KW-0547">Nucleotide-binding</keyword>
<dbReference type="GO" id="GO:0016787">
    <property type="term" value="F:hydrolase activity"/>
    <property type="evidence" value="ECO:0007669"/>
    <property type="project" value="UniProtKB-KW"/>
</dbReference>
<dbReference type="FunFam" id="2.20.28.10:FF:000003">
    <property type="entry name" value="DNA helicase"/>
    <property type="match status" value="1"/>
</dbReference>
<keyword evidence="5" id="KW-0378">Hydrolase</keyword>
<dbReference type="Gene3D" id="3.30.1640.10">
    <property type="entry name" value="mini-chromosome maintenance (MCM) complex, chain A, domain 1"/>
    <property type="match status" value="1"/>
</dbReference>
<dbReference type="PRINTS" id="PR01657">
    <property type="entry name" value="MCMFAMILY"/>
</dbReference>
<dbReference type="GO" id="GO:0005524">
    <property type="term" value="F:ATP binding"/>
    <property type="evidence" value="ECO:0007669"/>
    <property type="project" value="UniProtKB-KW"/>
</dbReference>
<protein>
    <recommendedName>
        <fullName evidence="2">DNA helicase</fullName>
        <ecNumber evidence="2">3.6.4.12</ecNumber>
    </recommendedName>
</protein>
<dbReference type="Proteomes" id="UP000067434">
    <property type="component" value="Chromosome"/>
</dbReference>
<reference evidence="11 12" key="1">
    <citation type="journal article" date="2015" name="Stand. Genomic Sci.">
        <title>Complete genome sequence of and proposal of Thermofilum uzonense sp. nov. a novel hyperthermophilic crenarchaeon and emended description of the genus Thermofilum.</title>
        <authorList>
            <person name="Toshchakov S.V."/>
            <person name="Korzhenkov A.A."/>
            <person name="Samarov N.I."/>
            <person name="Mazunin I.O."/>
            <person name="Mozhey O.I."/>
            <person name="Shmyr I.S."/>
            <person name="Derbikova K.S."/>
            <person name="Taranov E.A."/>
            <person name="Dominova I.N."/>
            <person name="Bonch-Osmolovskaya E.A."/>
            <person name="Patrushev M.V."/>
            <person name="Podosokorskaya O.A."/>
            <person name="Kublanov I.V."/>
        </authorList>
    </citation>
    <scope>NUCLEOTIDE SEQUENCE [LARGE SCALE GENOMIC DNA]</scope>
    <source>
        <strain evidence="11 12">1807-2</strain>
    </source>
</reference>
<dbReference type="InterPro" id="IPR036388">
    <property type="entry name" value="WH-like_DNA-bd_sf"/>
</dbReference>
<dbReference type="RefSeq" id="WP_052884701.1">
    <property type="nucleotide sequence ID" value="NZ_CP009961.1"/>
</dbReference>
<evidence type="ECO:0000256" key="9">
    <source>
        <dbReference type="RuleBase" id="RU004070"/>
    </source>
</evidence>
<keyword evidence="12" id="KW-1185">Reference proteome</keyword>
<dbReference type="SMART" id="SM00350">
    <property type="entry name" value="MCM"/>
    <property type="match status" value="1"/>
</dbReference>
<dbReference type="PROSITE" id="PS00847">
    <property type="entry name" value="MCM_1"/>
    <property type="match status" value="1"/>
</dbReference>
<evidence type="ECO:0000256" key="2">
    <source>
        <dbReference type="ARBA" id="ARBA00012551"/>
    </source>
</evidence>
<dbReference type="AlphaFoldDB" id="A0A0F7FIC5"/>
<keyword evidence="7 9" id="KW-0067">ATP-binding</keyword>
<dbReference type="InterPro" id="IPR031327">
    <property type="entry name" value="MCM"/>
</dbReference>
<dbReference type="SUPFAM" id="SSF52540">
    <property type="entry name" value="P-loop containing nucleoside triphosphate hydrolases"/>
    <property type="match status" value="1"/>
</dbReference>
<organism evidence="11 12">
    <name type="scientific">Infirmifilum uzonense</name>
    <dbReference type="NCBI Taxonomy" id="1550241"/>
    <lineage>
        <taxon>Archaea</taxon>
        <taxon>Thermoproteota</taxon>
        <taxon>Thermoprotei</taxon>
        <taxon>Thermofilales</taxon>
        <taxon>Thermofilaceae</taxon>
        <taxon>Infirmifilum</taxon>
    </lineage>
</organism>
<sequence length="697" mass="78358">MAGQVIVQSIPLVERLTEFLKDFRAPDGREKYREMIRRMSAENSVSLVVDFEDILLYDKTLADTLTETPSVFLEAASKAVYEVMSVENPEYAQRVRDFHVRIRKLPEALHVKIRDVRAKHLGKLLAIEGIVTKISPVKHELIVGVFRCKTCGHEQEVKQESEGFTKPTVCPRCEEEGRRSQGFTLVIEKSKFVDIQKFVLQEKPEELPPGQLPRSIDVVVREDLADIVRPGDRATVIGFMRVEEDKKLLKNTPPIFHPYIEANYIEVATKESLDVEITPEDEKKILELSRREDIEELILNSIAPSIYGYKEIKRAVALLLFGGVPKIYPDGVRVRGDIHILLIGDPGTAKSQILRYVASLAPRGIYTSGKGASAAGLTAAVVREKNSGEFYLEAGALVLADGGVACIDEFDKMEARDRVSIHEAMEQQTVSIAKAGIVATLNARASILAAANPVFGRYIPGKNISENIDLPVTILSRFDLIFVIKDTPNRERDRELAQYVVDFHGETYPEALSHTVPADLLKKYVAYARKNIRPKLSAEAKSKIVEYYVAMRSKSEDPNSPIAITPRQLEALIRLAEARARLHLRPVVIEEDAETAIELMEFFLRNVGIDTQTKTIDIDTIMTGQPKSKREKIITILDTIRHLVKENNGECVEIKTVIEELTSRGIDESMVREVIESFVREGELMTPRRECIKPVNI</sequence>